<proteinExistence type="predicted"/>
<dbReference type="InterPro" id="IPR017938">
    <property type="entry name" value="Riboflavin_synthase-like_b-brl"/>
</dbReference>
<dbReference type="InterPro" id="IPR001433">
    <property type="entry name" value="OxRdtase_FAD/NAD-bd"/>
</dbReference>
<feature type="domain" description="FAD-binding FR-type" evidence="1">
    <location>
        <begin position="3"/>
        <end position="104"/>
    </location>
</feature>
<dbReference type="PROSITE" id="PS51384">
    <property type="entry name" value="FAD_FR"/>
    <property type="match status" value="1"/>
</dbReference>
<dbReference type="SUPFAM" id="SSF52343">
    <property type="entry name" value="Ferredoxin reductase-like, C-terminal NADP-linked domain"/>
    <property type="match status" value="1"/>
</dbReference>
<dbReference type="PRINTS" id="PR00371">
    <property type="entry name" value="FPNCR"/>
</dbReference>
<dbReference type="InterPro" id="IPR039261">
    <property type="entry name" value="FNR_nucleotide-bd"/>
</dbReference>
<dbReference type="InterPro" id="IPR001709">
    <property type="entry name" value="Flavoprot_Pyr_Nucl_cyt_Rdtase"/>
</dbReference>
<accession>A0A382JKW5</accession>
<gene>
    <name evidence="2" type="ORF">METZ01_LOCUS265232</name>
</gene>
<dbReference type="PANTHER" id="PTHR47354:SF5">
    <property type="entry name" value="PROTEIN RFBI"/>
    <property type="match status" value="1"/>
</dbReference>
<dbReference type="PANTHER" id="PTHR47354">
    <property type="entry name" value="NADH OXIDOREDUCTASE HCR"/>
    <property type="match status" value="1"/>
</dbReference>
<evidence type="ECO:0000313" key="2">
    <source>
        <dbReference type="EMBL" id="SVC12378.1"/>
    </source>
</evidence>
<dbReference type="AlphaFoldDB" id="A0A382JKW5"/>
<dbReference type="InterPro" id="IPR008333">
    <property type="entry name" value="Cbr1-like_FAD-bd_dom"/>
</dbReference>
<dbReference type="InterPro" id="IPR017927">
    <property type="entry name" value="FAD-bd_FR_type"/>
</dbReference>
<sequence>MNQHFFKAKISSKKIINAELCLIRLSIDGWKGHIPGQYVEICLTAQNGYKAYRPYSIASKPNKKYLEILIERIPNGEVSIYFYDISDIGDELLVSKPLGQFFILPIIDKDVILIAGGSGIAPFMSMIKNRYSNKKFQLTLFHWSKNFSGLVDYDVLIKQNQKRNYYPYITQEIPDKWSKGTGRINIKAFEELNKNLYHKIFICGSDTFVENVNRIIKETFPHREILNERFGDV</sequence>
<organism evidence="2">
    <name type="scientific">marine metagenome</name>
    <dbReference type="NCBI Taxonomy" id="408172"/>
    <lineage>
        <taxon>unclassified sequences</taxon>
        <taxon>metagenomes</taxon>
        <taxon>ecological metagenomes</taxon>
    </lineage>
</organism>
<dbReference type="Gene3D" id="2.40.30.10">
    <property type="entry name" value="Translation factors"/>
    <property type="match status" value="1"/>
</dbReference>
<evidence type="ECO:0000259" key="1">
    <source>
        <dbReference type="PROSITE" id="PS51384"/>
    </source>
</evidence>
<dbReference type="Pfam" id="PF00970">
    <property type="entry name" value="FAD_binding_6"/>
    <property type="match status" value="1"/>
</dbReference>
<dbReference type="EMBL" id="UINC01074813">
    <property type="protein sequence ID" value="SVC12378.1"/>
    <property type="molecule type" value="Genomic_DNA"/>
</dbReference>
<protein>
    <recommendedName>
        <fullName evidence="1">FAD-binding FR-type domain-containing protein</fullName>
    </recommendedName>
</protein>
<name>A0A382JKW5_9ZZZZ</name>
<dbReference type="GO" id="GO:0016491">
    <property type="term" value="F:oxidoreductase activity"/>
    <property type="evidence" value="ECO:0007669"/>
    <property type="project" value="InterPro"/>
</dbReference>
<dbReference type="SUPFAM" id="SSF63380">
    <property type="entry name" value="Riboflavin synthase domain-like"/>
    <property type="match status" value="1"/>
</dbReference>
<dbReference type="PRINTS" id="PR00410">
    <property type="entry name" value="PHEHYDRXLASE"/>
</dbReference>
<dbReference type="InterPro" id="IPR050415">
    <property type="entry name" value="MRET"/>
</dbReference>
<dbReference type="Gene3D" id="3.40.50.80">
    <property type="entry name" value="Nucleotide-binding domain of ferredoxin-NADP reductase (FNR) module"/>
    <property type="match status" value="1"/>
</dbReference>
<reference evidence="2" key="1">
    <citation type="submission" date="2018-05" db="EMBL/GenBank/DDBJ databases">
        <authorList>
            <person name="Lanie J.A."/>
            <person name="Ng W.-L."/>
            <person name="Kazmierczak K.M."/>
            <person name="Andrzejewski T.M."/>
            <person name="Davidsen T.M."/>
            <person name="Wayne K.J."/>
            <person name="Tettelin H."/>
            <person name="Glass J.I."/>
            <person name="Rusch D."/>
            <person name="Podicherti R."/>
            <person name="Tsui H.-C.T."/>
            <person name="Winkler M.E."/>
        </authorList>
    </citation>
    <scope>NUCLEOTIDE SEQUENCE</scope>
</reference>
<dbReference type="Pfam" id="PF00175">
    <property type="entry name" value="NAD_binding_1"/>
    <property type="match status" value="1"/>
</dbReference>